<organism evidence="2 3">
    <name type="scientific">Gluconacetobacter diazotrophicus</name>
    <name type="common">Acetobacter diazotrophicus</name>
    <dbReference type="NCBI Taxonomy" id="33996"/>
    <lineage>
        <taxon>Bacteria</taxon>
        <taxon>Pseudomonadati</taxon>
        <taxon>Pseudomonadota</taxon>
        <taxon>Alphaproteobacteria</taxon>
        <taxon>Acetobacterales</taxon>
        <taxon>Acetobacteraceae</taxon>
        <taxon>Gluconacetobacter</taxon>
    </lineage>
</organism>
<dbReference type="SMART" id="SM00028">
    <property type="entry name" value="TPR"/>
    <property type="match status" value="3"/>
</dbReference>
<dbReference type="PANTHER" id="PTHR44998">
    <property type="match status" value="1"/>
</dbReference>
<dbReference type="Gene3D" id="1.25.40.10">
    <property type="entry name" value="Tetratricopeptide repeat domain"/>
    <property type="match status" value="1"/>
</dbReference>
<dbReference type="Pfam" id="PF13181">
    <property type="entry name" value="TPR_8"/>
    <property type="match status" value="1"/>
</dbReference>
<dbReference type="EMBL" id="JABEQG010000012">
    <property type="protein sequence ID" value="MBB2156301.1"/>
    <property type="molecule type" value="Genomic_DNA"/>
</dbReference>
<name>A0A7W4I4X4_GLUDI</name>
<dbReference type="RefSeq" id="WP_012226384.1">
    <property type="nucleotide sequence ID" value="NZ_JABEQG010000012.1"/>
</dbReference>
<feature type="repeat" description="TPR" evidence="1">
    <location>
        <begin position="15"/>
        <end position="48"/>
    </location>
</feature>
<keyword evidence="1" id="KW-0802">TPR repeat</keyword>
<reference evidence="2 3" key="1">
    <citation type="submission" date="2020-04" db="EMBL/GenBank/DDBJ databases">
        <title>Description of novel Gluconacetobacter.</title>
        <authorList>
            <person name="Sombolestani A."/>
        </authorList>
    </citation>
    <scope>NUCLEOTIDE SEQUENCE [LARGE SCALE GENOMIC DNA]</scope>
    <source>
        <strain evidence="2 3">LMG 7603</strain>
    </source>
</reference>
<comment type="caution">
    <text evidence="2">The sequence shown here is derived from an EMBL/GenBank/DDBJ whole genome shotgun (WGS) entry which is preliminary data.</text>
</comment>
<dbReference type="SUPFAM" id="SSF48452">
    <property type="entry name" value="TPR-like"/>
    <property type="match status" value="1"/>
</dbReference>
<dbReference type="InterPro" id="IPR019734">
    <property type="entry name" value="TPR_rpt"/>
</dbReference>
<dbReference type="Proteomes" id="UP000550787">
    <property type="component" value="Unassembled WGS sequence"/>
</dbReference>
<dbReference type="SUPFAM" id="SSF53756">
    <property type="entry name" value="UDP-Glycosyltransferase/glycogen phosphorylase"/>
    <property type="match status" value="1"/>
</dbReference>
<evidence type="ECO:0000256" key="1">
    <source>
        <dbReference type="PROSITE-ProRule" id="PRU00339"/>
    </source>
</evidence>
<dbReference type="PROSITE" id="PS50005">
    <property type="entry name" value="TPR"/>
    <property type="match status" value="3"/>
</dbReference>
<evidence type="ECO:0000313" key="3">
    <source>
        <dbReference type="Proteomes" id="UP000550787"/>
    </source>
</evidence>
<feature type="repeat" description="TPR" evidence="1">
    <location>
        <begin position="83"/>
        <end position="116"/>
    </location>
</feature>
<dbReference type="PANTHER" id="PTHR44998:SF1">
    <property type="entry name" value="UDP-N-ACETYLGLUCOSAMINE--PEPTIDE N-ACETYLGLUCOSAMINYLTRANSFERASE 110 KDA SUBUNIT"/>
    <property type="match status" value="1"/>
</dbReference>
<accession>A0A7W4I4X4</accession>
<dbReference type="InterPro" id="IPR011990">
    <property type="entry name" value="TPR-like_helical_dom_sf"/>
</dbReference>
<feature type="repeat" description="TPR" evidence="1">
    <location>
        <begin position="49"/>
        <end position="82"/>
    </location>
</feature>
<dbReference type="Gene3D" id="3.40.50.2000">
    <property type="entry name" value="Glycogen Phosphorylase B"/>
    <property type="match status" value="1"/>
</dbReference>
<proteinExistence type="predicted"/>
<gene>
    <name evidence="2" type="ORF">HLH33_08255</name>
</gene>
<sequence>MEMIVKRMALKAGSAAGWTREGDAARDRGDWPASAAAYEKALELQPLLGHIWIQYGHALKESGELDKAHIAYRRGVEILPTSSDAYIQLGHILKLKNDPLRATIAYRQAVILDPDNDNALRELRTAEWTDAEIMETTCSQEVGRKCPPTRSDFTRLVSKSFIKFDAQNYRDQFPDVSFLIDLGVIYSPEQHYLHYGYRGGRDILLSLEQKAPSRAFVLCPSFFKRCGIGEHARYLAHSIEASGLETHRIRTTVELEQFSPAILQDAILIINHGPGLFDAYNPELSEGESVSDVISKSIDVFDKYNTRTVVLMHSLLDRDNREMFPRQQLWLESPLPIVTTIQAAATFFNLIHIEHGMQPVEVPPAVPKAKNSRDYPTIGFFGFFQWGGKNFDALFNAVERLKGKLVGSVATGKEYDIEKLRETLKERGINCDLGTGWVDDSELTRRLSEADYFYLPQYDYDHWNNSGTARLVMNFRLPVVLPPHNPFLDLRKYAIFADEADVPAIMSWMRIPKIYEDAATRSERYAKAHPMLVEMPKLAHGLKQVVAASGADVFLDPNLFSVWSLLSVSSDVFLKRVSFRTSDDDLDFQSTDPDSDERLEQILALRAHYPHLFGLIFNVVQPVHYWRDHYDLDSFFFPTWGETITNVCRVMYKNEPNFSYVNKILSLLGVELQGINDAISPSQTLSLLRWHMFREPNLDFAPCVQIYHAGSPLALDNLSSSDLLATFEETTTRRLALCKKVHISNEPLFCPENDRNLLKLLTLPTEWVDRALTECARSAGKDFVFEGVGEIQDIYLRYNKLLYSLSGKDVRVSDIGLLDRPIVDSVNFHRFVYSIADFWHFDGDGLIFQVVRCLLKRDPSPREMFALSQIYDQKGRLAVIQCVAAYPYISTRVVDLNADHLVMKLDEMRKATEVLVGQVRSPYAGGWDLRNKYLEDRRNFDRAWLRMKNIKDLWWSQSGGSIDSIVSLNVHS</sequence>
<protein>
    <submittedName>
        <fullName evidence="2">Tetratricopeptide repeat protein</fullName>
    </submittedName>
</protein>
<evidence type="ECO:0000313" key="2">
    <source>
        <dbReference type="EMBL" id="MBB2156301.1"/>
    </source>
</evidence>
<dbReference type="AlphaFoldDB" id="A0A7W4I4X4"/>